<comment type="caution">
    <text evidence="1">The sequence shown here is derived from an EMBL/GenBank/DDBJ whole genome shotgun (WGS) entry which is preliminary data.</text>
</comment>
<dbReference type="EMBL" id="LYVJ01000004">
    <property type="protein sequence ID" value="OBU68370.1"/>
    <property type="molecule type" value="Genomic_DNA"/>
</dbReference>
<evidence type="ECO:0000313" key="2">
    <source>
        <dbReference type="Proteomes" id="UP000092256"/>
    </source>
</evidence>
<organism evidence="1 2">
    <name type="scientific">Stenotrophomonas maltophilia</name>
    <name type="common">Pseudomonas maltophilia</name>
    <name type="synonym">Xanthomonas maltophilia</name>
    <dbReference type="NCBI Taxonomy" id="40324"/>
    <lineage>
        <taxon>Bacteria</taxon>
        <taxon>Pseudomonadati</taxon>
        <taxon>Pseudomonadota</taxon>
        <taxon>Gammaproteobacteria</taxon>
        <taxon>Lysobacterales</taxon>
        <taxon>Lysobacteraceae</taxon>
        <taxon>Stenotrophomonas</taxon>
        <taxon>Stenotrophomonas maltophilia group</taxon>
    </lineage>
</organism>
<reference evidence="1 2" key="1">
    <citation type="submission" date="2016-05" db="EMBL/GenBank/DDBJ databases">
        <title>Draft Genome Sequences of Stenotrophomonas maltophilia Strains Sm32COP, Sm41DVV, Sm46PAILV, SmF3, SmF22, SmSOFb1 and SmCVFa1, Isolated from Different Manures, in France.</title>
        <authorList>
            <person name="Nazaret S."/>
            <person name="Bodilis J."/>
        </authorList>
    </citation>
    <scope>NUCLEOTIDE SEQUENCE [LARGE SCALE GENOMIC DNA]</scope>
    <source>
        <strain evidence="1 2">Sm46PAILV</strain>
    </source>
</reference>
<dbReference type="Proteomes" id="UP000092256">
    <property type="component" value="Unassembled WGS sequence"/>
</dbReference>
<protein>
    <submittedName>
        <fullName evidence="1">Uncharacterized protein</fullName>
    </submittedName>
</protein>
<accession>A0A1A6Y074</accession>
<name>A0A1A6Y074_STEMA</name>
<proteinExistence type="predicted"/>
<sequence>MPEQGPRVGRPIDESHGAAVPASLDVRIASLMSRFSQLTPVGQKRFMELLNAYLYASPSQRRQLRRNWQAISSDDIGDLDLAGEDSVKKSN</sequence>
<dbReference type="AlphaFoldDB" id="A0A1A6Y074"/>
<evidence type="ECO:0000313" key="1">
    <source>
        <dbReference type="EMBL" id="OBU68370.1"/>
    </source>
</evidence>
<gene>
    <name evidence="1" type="ORF">A9K58_06000</name>
</gene>